<name>A0A448XR04_9PLAT</name>
<dbReference type="GO" id="GO:0006417">
    <property type="term" value="P:regulation of translation"/>
    <property type="evidence" value="ECO:0007669"/>
    <property type="project" value="UniProtKB-KW"/>
</dbReference>
<gene>
    <name evidence="7" type="ORF">PXEA_LOCUS36148</name>
</gene>
<dbReference type="EMBL" id="CAAALY010276007">
    <property type="protein sequence ID" value="VEL42708.1"/>
    <property type="molecule type" value="Genomic_DNA"/>
</dbReference>
<comment type="caution">
    <text evidence="7">The sequence shown here is derived from an EMBL/GenBank/DDBJ whole genome shotgun (WGS) entry which is preliminary data.</text>
</comment>
<protein>
    <submittedName>
        <fullName evidence="7">Uncharacterized protein</fullName>
    </submittedName>
</protein>
<comment type="similarity">
    <text evidence="1 6">Belongs to the eukaryotic initiation factor 4E family.</text>
</comment>
<evidence type="ECO:0000256" key="4">
    <source>
        <dbReference type="ARBA" id="ARBA00022884"/>
    </source>
</evidence>
<dbReference type="Pfam" id="PF01652">
    <property type="entry name" value="IF4E"/>
    <property type="match status" value="1"/>
</dbReference>
<evidence type="ECO:0000313" key="7">
    <source>
        <dbReference type="EMBL" id="VEL42708.1"/>
    </source>
</evidence>
<organism evidence="7 8">
    <name type="scientific">Protopolystoma xenopodis</name>
    <dbReference type="NCBI Taxonomy" id="117903"/>
    <lineage>
        <taxon>Eukaryota</taxon>
        <taxon>Metazoa</taxon>
        <taxon>Spiralia</taxon>
        <taxon>Lophotrochozoa</taxon>
        <taxon>Platyhelminthes</taxon>
        <taxon>Monogenea</taxon>
        <taxon>Polyopisthocotylea</taxon>
        <taxon>Polystomatidea</taxon>
        <taxon>Polystomatidae</taxon>
        <taxon>Protopolystoma</taxon>
    </lineage>
</organism>
<evidence type="ECO:0000256" key="2">
    <source>
        <dbReference type="ARBA" id="ARBA00022540"/>
    </source>
</evidence>
<dbReference type="AlphaFoldDB" id="A0A448XR04"/>
<evidence type="ECO:0000256" key="6">
    <source>
        <dbReference type="RuleBase" id="RU004374"/>
    </source>
</evidence>
<dbReference type="GO" id="GO:0000340">
    <property type="term" value="F:RNA 7-methylguanosine cap binding"/>
    <property type="evidence" value="ECO:0007669"/>
    <property type="project" value="TreeGrafter"/>
</dbReference>
<dbReference type="GO" id="GO:0016281">
    <property type="term" value="C:eukaryotic translation initiation factor 4F complex"/>
    <property type="evidence" value="ECO:0007669"/>
    <property type="project" value="TreeGrafter"/>
</dbReference>
<dbReference type="Proteomes" id="UP000784294">
    <property type="component" value="Unassembled WGS sequence"/>
</dbReference>
<dbReference type="Gene3D" id="3.30.760.10">
    <property type="entry name" value="RNA Cap, Translation Initiation Factor Eif4e"/>
    <property type="match status" value="1"/>
</dbReference>
<keyword evidence="3" id="KW-0810">Translation regulation</keyword>
<evidence type="ECO:0000256" key="3">
    <source>
        <dbReference type="ARBA" id="ARBA00022845"/>
    </source>
</evidence>
<evidence type="ECO:0000256" key="5">
    <source>
        <dbReference type="ARBA" id="ARBA00022917"/>
    </source>
</evidence>
<accession>A0A448XR04</accession>
<evidence type="ECO:0000313" key="8">
    <source>
        <dbReference type="Proteomes" id="UP000784294"/>
    </source>
</evidence>
<dbReference type="PANTHER" id="PTHR11960">
    <property type="entry name" value="EUKARYOTIC TRANSLATION INITIATION FACTOR 4E RELATED"/>
    <property type="match status" value="1"/>
</dbReference>
<reference evidence="7" key="1">
    <citation type="submission" date="2018-11" db="EMBL/GenBank/DDBJ databases">
        <authorList>
            <consortium name="Pathogen Informatics"/>
        </authorList>
    </citation>
    <scope>NUCLEOTIDE SEQUENCE</scope>
</reference>
<proteinExistence type="inferred from homology"/>
<dbReference type="PANTHER" id="PTHR11960:SF8">
    <property type="entry name" value="EUKARYOTIC TRANSLATION INITIATION FACTOR 4E1-RELATED"/>
    <property type="match status" value="1"/>
</dbReference>
<keyword evidence="5 6" id="KW-0648">Protein biosynthesis</keyword>
<dbReference type="OrthoDB" id="590761at2759"/>
<evidence type="ECO:0000256" key="1">
    <source>
        <dbReference type="ARBA" id="ARBA00009860"/>
    </source>
</evidence>
<dbReference type="GO" id="GO:0003743">
    <property type="term" value="F:translation initiation factor activity"/>
    <property type="evidence" value="ECO:0007669"/>
    <property type="project" value="UniProtKB-KW"/>
</dbReference>
<dbReference type="SUPFAM" id="SSF55418">
    <property type="entry name" value="eIF4e-like"/>
    <property type="match status" value="1"/>
</dbReference>
<dbReference type="InterPro" id="IPR023398">
    <property type="entry name" value="TIF_eIF4e-like"/>
</dbReference>
<keyword evidence="8" id="KW-1185">Reference proteome</keyword>
<sequence>MSLSVDASPAVCDSEESGGEHVLNDSQLQWVDCVELIGGFNTVEHFWNVLMTNPKMSDLPNGTDALTFKSHIAPKWEDPRNENGGRWLISNLNKEDADSFMKVFRPSASSKSTLDMIRYQFSTTIGGSGHMLFKPSLTIKTTMRVWIELVTACLVASSILMTLGFDCLESHIFSDPATLVVEVGLLVNSIDFIKNPDVR</sequence>
<keyword evidence="4 6" id="KW-0694">RNA-binding</keyword>
<keyword evidence="2 6" id="KW-0396">Initiation factor</keyword>
<dbReference type="InterPro" id="IPR001040">
    <property type="entry name" value="TIF_eIF_4E"/>
</dbReference>